<keyword evidence="8" id="KW-1185">Reference proteome</keyword>
<evidence type="ECO:0000256" key="5">
    <source>
        <dbReference type="SAM" id="MobiDB-lite"/>
    </source>
</evidence>
<feature type="domain" description="C2HC/C3H-type" evidence="6">
    <location>
        <begin position="11"/>
        <end position="40"/>
    </location>
</feature>
<gene>
    <name evidence="7" type="ORF">FOL47_006431</name>
</gene>
<dbReference type="Proteomes" id="UP000591131">
    <property type="component" value="Unassembled WGS sequence"/>
</dbReference>
<feature type="compositionally biased region" description="Polar residues" evidence="5">
    <location>
        <begin position="199"/>
        <end position="211"/>
    </location>
</feature>
<feature type="compositionally biased region" description="Polar residues" evidence="5">
    <location>
        <begin position="573"/>
        <end position="590"/>
    </location>
</feature>
<evidence type="ECO:0000313" key="8">
    <source>
        <dbReference type="Proteomes" id="UP000591131"/>
    </source>
</evidence>
<dbReference type="PROSITE" id="PS52027">
    <property type="entry name" value="ZF_C2HC_C3H"/>
    <property type="match status" value="2"/>
</dbReference>
<dbReference type="InterPro" id="IPR013083">
    <property type="entry name" value="Znf_RING/FYVE/PHD"/>
</dbReference>
<sequence>MTSTVQGPHRRAVPCPSCGQNFFPQSLRFHLKSCIVKQQHVELPCPFCDTPVKRHNLEAHTSSCRKRKSAKKSSGSALSPPPPAAPGCIPCAICQRSFSSDRITKHQTICRQQAERAKRRKSQVGTPLKETSRRRSSPAIGNSVAPNSAWRQKRDAQKEAFERVKMQNRKSMGKNPSHEIVGVDMDEDDEANLPVAVSLSESSRCSTNDTGGPQVDAAAVRQPTVLHVERDGGFGKGKWARASPVELRVNGESSEEEESSASAAVASGSAYSEEVGEATDEEVLSEGGSSITDAESIECDAPPRSVPSPPRRSPPPASSPPTSSRTQDSVRPVAPCSSDHIPFDEPRNVQVAAEGSGGQKRQLLRRSGDQLRSGGSRNAEGNSAAVQTGRVLSSRRFRTVKKGVQRNLRGWLAAEDSDLQDALDRASVALAKARSLRPDTDTPSSDASTPLSVEDGSPPPLVRARRPKSLPAWEFEVRLESPPKDRVKVIHYHHHHHHHYMPDEGGRTSSPSYIDARVEERERNAVESALKELTARGIISSPSKPISDGLVGVRHLTYRHLHHHRSATIKPSAESQKLLSGVQQYSQRPSTAADHPQRMRSSPSGNFMPGTGGPLNRLTAVSTRPYGA</sequence>
<dbReference type="EMBL" id="JAAPAO010000036">
    <property type="protein sequence ID" value="KAF4676275.1"/>
    <property type="molecule type" value="Genomic_DNA"/>
</dbReference>
<feature type="compositionally biased region" description="Polar residues" evidence="5">
    <location>
        <begin position="441"/>
        <end position="451"/>
    </location>
</feature>
<accession>A0A7J6MXE7</accession>
<evidence type="ECO:0000256" key="2">
    <source>
        <dbReference type="ARBA" id="ARBA00022771"/>
    </source>
</evidence>
<dbReference type="Gene3D" id="3.30.160.60">
    <property type="entry name" value="Classic Zinc Finger"/>
    <property type="match status" value="1"/>
</dbReference>
<feature type="domain" description="C2HC/C3H-type" evidence="6">
    <location>
        <begin position="87"/>
        <end position="116"/>
    </location>
</feature>
<keyword evidence="3" id="KW-0862">Zinc</keyword>
<dbReference type="InterPro" id="IPR049899">
    <property type="entry name" value="Znf_C2HC_C3H"/>
</dbReference>
<feature type="compositionally biased region" description="Pro residues" evidence="5">
    <location>
        <begin position="304"/>
        <end position="319"/>
    </location>
</feature>
<feature type="region of interest" description="Disordered" evidence="5">
    <location>
        <begin position="59"/>
        <end position="83"/>
    </location>
</feature>
<feature type="compositionally biased region" description="Acidic residues" evidence="5">
    <location>
        <begin position="274"/>
        <end position="284"/>
    </location>
</feature>
<feature type="compositionally biased region" description="Polar residues" evidence="5">
    <location>
        <begin position="373"/>
        <end position="386"/>
    </location>
</feature>
<feature type="region of interest" description="Disordered" evidence="5">
    <location>
        <begin position="433"/>
        <end position="465"/>
    </location>
</feature>
<feature type="region of interest" description="Disordered" evidence="5">
    <location>
        <begin position="109"/>
        <end position="158"/>
    </location>
</feature>
<evidence type="ECO:0000256" key="3">
    <source>
        <dbReference type="ARBA" id="ARBA00022833"/>
    </source>
</evidence>
<dbReference type="Pfam" id="PF13913">
    <property type="entry name" value="zf-C2HC_2"/>
    <property type="match status" value="2"/>
</dbReference>
<feature type="compositionally biased region" description="Low complexity" evidence="5">
    <location>
        <begin position="260"/>
        <end position="273"/>
    </location>
</feature>
<evidence type="ECO:0000256" key="4">
    <source>
        <dbReference type="PROSITE-ProRule" id="PRU01371"/>
    </source>
</evidence>
<dbReference type="GO" id="GO:0008270">
    <property type="term" value="F:zinc ion binding"/>
    <property type="evidence" value="ECO:0007669"/>
    <property type="project" value="UniProtKB-KW"/>
</dbReference>
<dbReference type="OrthoDB" id="449531at2759"/>
<evidence type="ECO:0000259" key="6">
    <source>
        <dbReference type="PROSITE" id="PS52027"/>
    </source>
</evidence>
<keyword evidence="1" id="KW-0479">Metal-binding</keyword>
<evidence type="ECO:0000256" key="1">
    <source>
        <dbReference type="ARBA" id="ARBA00022723"/>
    </source>
</evidence>
<reference evidence="7 8" key="1">
    <citation type="submission" date="2020-04" db="EMBL/GenBank/DDBJ databases">
        <title>Perkinsus chesapeaki whole genome sequence.</title>
        <authorList>
            <person name="Bogema D.R."/>
        </authorList>
    </citation>
    <scope>NUCLEOTIDE SEQUENCE [LARGE SCALE GENOMIC DNA]</scope>
    <source>
        <strain evidence="7">ATCC PRA-425</strain>
    </source>
</reference>
<name>A0A7J6MXE7_PERCH</name>
<organism evidence="7 8">
    <name type="scientific">Perkinsus chesapeaki</name>
    <name type="common">Clam parasite</name>
    <name type="synonym">Perkinsus andrewsi</name>
    <dbReference type="NCBI Taxonomy" id="330153"/>
    <lineage>
        <taxon>Eukaryota</taxon>
        <taxon>Sar</taxon>
        <taxon>Alveolata</taxon>
        <taxon>Perkinsozoa</taxon>
        <taxon>Perkinsea</taxon>
        <taxon>Perkinsida</taxon>
        <taxon>Perkinsidae</taxon>
        <taxon>Perkinsus</taxon>
    </lineage>
</organism>
<keyword evidence="2 4" id="KW-0863">Zinc-finger</keyword>
<feature type="region of interest" description="Disordered" evidence="5">
    <location>
        <begin position="565"/>
        <end position="628"/>
    </location>
</feature>
<dbReference type="AlphaFoldDB" id="A0A7J6MXE7"/>
<evidence type="ECO:0000313" key="7">
    <source>
        <dbReference type="EMBL" id="KAF4676275.1"/>
    </source>
</evidence>
<feature type="region of interest" description="Disordered" evidence="5">
    <location>
        <begin position="198"/>
        <end position="388"/>
    </location>
</feature>
<protein>
    <recommendedName>
        <fullName evidence="6">C2HC/C3H-type domain-containing protein</fullName>
    </recommendedName>
</protein>
<proteinExistence type="predicted"/>
<comment type="caution">
    <text evidence="7">The sequence shown here is derived from an EMBL/GenBank/DDBJ whole genome shotgun (WGS) entry which is preliminary data.</text>
</comment>
<dbReference type="Gene3D" id="3.30.40.10">
    <property type="entry name" value="Zinc/RING finger domain, C3HC4 (zinc finger)"/>
    <property type="match status" value="1"/>
</dbReference>